<dbReference type="GO" id="GO:0051536">
    <property type="term" value="F:iron-sulfur cluster binding"/>
    <property type="evidence" value="ECO:0007669"/>
    <property type="project" value="UniProtKB-KW"/>
</dbReference>
<evidence type="ECO:0000256" key="3">
    <source>
        <dbReference type="ARBA" id="ARBA00023004"/>
    </source>
</evidence>
<dbReference type="AlphaFoldDB" id="A0A160TF13"/>
<dbReference type="Pfam" id="PF04879">
    <property type="entry name" value="Molybdop_Fe4S4"/>
    <property type="match status" value="1"/>
</dbReference>
<dbReference type="PANTHER" id="PTHR43742">
    <property type="entry name" value="TRIMETHYLAMINE-N-OXIDE REDUCTASE"/>
    <property type="match status" value="1"/>
</dbReference>
<protein>
    <submittedName>
        <fullName evidence="6">Formate dehydrogenase-O, major subunit</fullName>
        <ecNumber evidence="6">1.2.1.2</ecNumber>
    </submittedName>
</protein>
<gene>
    <name evidence="6" type="ORF">MGWOODY_Tha2374</name>
</gene>
<dbReference type="SUPFAM" id="SSF53706">
    <property type="entry name" value="Formate dehydrogenase/DMSO reductase, domains 1-3"/>
    <property type="match status" value="1"/>
</dbReference>
<dbReference type="InterPro" id="IPR050612">
    <property type="entry name" value="Prok_Mopterin_Oxidored"/>
</dbReference>
<keyword evidence="6" id="KW-0560">Oxidoreductase</keyword>
<dbReference type="Gene3D" id="2.20.25.90">
    <property type="entry name" value="ADC-like domains"/>
    <property type="match status" value="1"/>
</dbReference>
<dbReference type="PROSITE" id="PS51669">
    <property type="entry name" value="4FE4S_MOW_BIS_MGD"/>
    <property type="match status" value="1"/>
</dbReference>
<dbReference type="InterPro" id="IPR006963">
    <property type="entry name" value="Mopterin_OxRdtase_4Fe-4S_dom"/>
</dbReference>
<evidence type="ECO:0000256" key="1">
    <source>
        <dbReference type="ARBA" id="ARBA00010312"/>
    </source>
</evidence>
<dbReference type="EMBL" id="CZQC01000068">
    <property type="protein sequence ID" value="CUS42603.1"/>
    <property type="molecule type" value="Genomic_DNA"/>
</dbReference>
<dbReference type="SMART" id="SM00926">
    <property type="entry name" value="Molybdop_Fe4S4"/>
    <property type="match status" value="1"/>
</dbReference>
<keyword evidence="2" id="KW-0479">Metal-binding</keyword>
<evidence type="ECO:0000259" key="5">
    <source>
        <dbReference type="PROSITE" id="PS51669"/>
    </source>
</evidence>
<dbReference type="GO" id="GO:0046872">
    <property type="term" value="F:metal ion binding"/>
    <property type="evidence" value="ECO:0007669"/>
    <property type="project" value="UniProtKB-KW"/>
</dbReference>
<dbReference type="GO" id="GO:0016491">
    <property type="term" value="F:oxidoreductase activity"/>
    <property type="evidence" value="ECO:0007669"/>
    <property type="project" value="UniProtKB-KW"/>
</dbReference>
<dbReference type="GO" id="GO:0043546">
    <property type="term" value="F:molybdopterin cofactor binding"/>
    <property type="evidence" value="ECO:0007669"/>
    <property type="project" value="InterPro"/>
</dbReference>
<dbReference type="InterPro" id="IPR006657">
    <property type="entry name" value="MoPterin_dinucl-bd_dom"/>
</dbReference>
<sequence length="709" mass="78309">MTIQTHKRTCSLCEATCGIEIEFNPATEEILSIKGDKDDPFSQGYICPKATALQDLHEDPDRVTTPMLKTESGWQPIGWTQALDIAAKRFAEIQEKHGKDAIGSYLGNPNVHNYGNLLFGPLLLRALGSKNKFSATSVDQLPHHMASLHMLGHQLLLPIPDIDRTDFMIIMGANPLASNGSLMTAPDFRGRIRAIQKRGGRVLVIDPRRTETAKVADEHWFIRPGQDLVLLLAILNIWTHEQRDELPTLPDYVDSIDLASLCAGFTPDIAAKATGIDESNIRQLAKQWLAAPSAVCYARMGLSVQQYGGLCQWLVNVLNIVSGNFDRPGGVMFTKPAIDLPAILAARGGRGHFDKYRSRVRKLPEFGGEFPVAVMAEEILTEGQGQIRGMLTVAGNPIISTPNSDQLNRAFESLDFMVSIDYFINETTRHSDLVLPPCGPLERDHYDLIFNTFAVRNVAKYAPALFDKPKGGKEDWEILLGLAKRLNRGSLKTRLQTSLTYAVMNWLKPVGILKVLLKRGPYQLALKTLIETPEGLDLGALESSMPNRLFTKNKKLSLTPKVFVDELQRLRTALLASQSDDSLLIGRRHVRSNNSWLHNSRRLTKGPRRDRLLLNPVDAERLGIAEGDTVKVTSRVATLTVQAEPCDSMMLGVVSLPHGWGHDEDGVQLAQARQAGGVNTNRLTDDHYLDELTGNAALNGVSVTITRVA</sequence>
<dbReference type="Pfam" id="PF01568">
    <property type="entry name" value="Molydop_binding"/>
    <property type="match status" value="1"/>
</dbReference>
<evidence type="ECO:0000313" key="6">
    <source>
        <dbReference type="EMBL" id="CUS42603.1"/>
    </source>
</evidence>
<dbReference type="InterPro" id="IPR006656">
    <property type="entry name" value="Mopterin_OxRdtase"/>
</dbReference>
<dbReference type="Gene3D" id="3.40.228.10">
    <property type="entry name" value="Dimethylsulfoxide Reductase, domain 2"/>
    <property type="match status" value="1"/>
</dbReference>
<name>A0A160TF13_9ZZZZ</name>
<dbReference type="Gene3D" id="3.40.50.740">
    <property type="match status" value="1"/>
</dbReference>
<dbReference type="EC" id="1.2.1.2" evidence="6"/>
<evidence type="ECO:0000256" key="2">
    <source>
        <dbReference type="ARBA" id="ARBA00022723"/>
    </source>
</evidence>
<comment type="similarity">
    <text evidence="1">Belongs to the prokaryotic molybdopterin-containing oxidoreductase family.</text>
</comment>
<reference evidence="6" key="1">
    <citation type="submission" date="2015-10" db="EMBL/GenBank/DDBJ databases">
        <authorList>
            <person name="Gilbert D.G."/>
        </authorList>
    </citation>
    <scope>NUCLEOTIDE SEQUENCE</scope>
</reference>
<accession>A0A160TF13</accession>
<evidence type="ECO:0000256" key="4">
    <source>
        <dbReference type="ARBA" id="ARBA00023014"/>
    </source>
</evidence>
<dbReference type="InterPro" id="IPR009010">
    <property type="entry name" value="Asp_de-COase-like_dom_sf"/>
</dbReference>
<dbReference type="SUPFAM" id="SSF50692">
    <property type="entry name" value="ADC-like"/>
    <property type="match status" value="1"/>
</dbReference>
<dbReference type="PANTHER" id="PTHR43742:SF2">
    <property type="entry name" value="ASSIMILATORY NITRATE REDUCTASE CATALYTIC SUBUNIT"/>
    <property type="match status" value="1"/>
</dbReference>
<organism evidence="6">
    <name type="scientific">hydrothermal vent metagenome</name>
    <dbReference type="NCBI Taxonomy" id="652676"/>
    <lineage>
        <taxon>unclassified sequences</taxon>
        <taxon>metagenomes</taxon>
        <taxon>ecological metagenomes</taxon>
    </lineage>
</organism>
<keyword evidence="4" id="KW-0411">Iron-sulfur</keyword>
<keyword evidence="3" id="KW-0408">Iron</keyword>
<dbReference type="Gene3D" id="2.40.40.20">
    <property type="match status" value="1"/>
</dbReference>
<proteinExistence type="inferred from homology"/>
<dbReference type="Pfam" id="PF00384">
    <property type="entry name" value="Molybdopterin"/>
    <property type="match status" value="1"/>
</dbReference>
<feature type="domain" description="4Fe-4S Mo/W bis-MGD-type" evidence="5">
    <location>
        <begin position="3"/>
        <end position="61"/>
    </location>
</feature>